<feature type="region of interest" description="Disordered" evidence="1">
    <location>
        <begin position="102"/>
        <end position="122"/>
    </location>
</feature>
<evidence type="ECO:0000313" key="2">
    <source>
        <dbReference type="EMBL" id="CAD8882154.1"/>
    </source>
</evidence>
<feature type="region of interest" description="Disordered" evidence="1">
    <location>
        <begin position="1"/>
        <end position="72"/>
    </location>
</feature>
<proteinExistence type="predicted"/>
<gene>
    <name evidence="2" type="ORF">CHYS00102_LOCUS9342</name>
    <name evidence="3" type="ORF">CHYS00102_LOCUS9343</name>
</gene>
<organism evidence="3">
    <name type="scientific">Corethron hystrix</name>
    <dbReference type="NCBI Taxonomy" id="216773"/>
    <lineage>
        <taxon>Eukaryota</taxon>
        <taxon>Sar</taxon>
        <taxon>Stramenopiles</taxon>
        <taxon>Ochrophyta</taxon>
        <taxon>Bacillariophyta</taxon>
        <taxon>Coscinodiscophyceae</taxon>
        <taxon>Corethrophycidae</taxon>
        <taxon>Corethrales</taxon>
        <taxon>Corethraceae</taxon>
        <taxon>Corethron</taxon>
    </lineage>
</organism>
<feature type="compositionally biased region" description="Polar residues" evidence="1">
    <location>
        <begin position="1"/>
        <end position="10"/>
    </location>
</feature>
<evidence type="ECO:0000256" key="1">
    <source>
        <dbReference type="SAM" id="MobiDB-lite"/>
    </source>
</evidence>
<feature type="region of interest" description="Disordered" evidence="1">
    <location>
        <begin position="363"/>
        <end position="386"/>
    </location>
</feature>
<feature type="region of interest" description="Disordered" evidence="1">
    <location>
        <begin position="144"/>
        <end position="273"/>
    </location>
</feature>
<dbReference type="EMBL" id="HBFR01012911">
    <property type="protein sequence ID" value="CAD8882155.1"/>
    <property type="molecule type" value="Transcribed_RNA"/>
</dbReference>
<dbReference type="AlphaFoldDB" id="A0A6U5F7W3"/>
<accession>A0A6U5F7W3</accession>
<name>A0A6U5F7W3_9STRA</name>
<feature type="compositionally biased region" description="Polar residues" evidence="1">
    <location>
        <begin position="260"/>
        <end position="273"/>
    </location>
</feature>
<feature type="compositionally biased region" description="Low complexity" evidence="1">
    <location>
        <begin position="363"/>
        <end position="377"/>
    </location>
</feature>
<evidence type="ECO:0000313" key="3">
    <source>
        <dbReference type="EMBL" id="CAD8882155.1"/>
    </source>
</evidence>
<feature type="compositionally biased region" description="Polar residues" evidence="1">
    <location>
        <begin position="18"/>
        <end position="29"/>
    </location>
</feature>
<dbReference type="EMBL" id="HBFR01012910">
    <property type="protein sequence ID" value="CAD8882154.1"/>
    <property type="molecule type" value="Transcribed_RNA"/>
</dbReference>
<protein>
    <submittedName>
        <fullName evidence="3">Uncharacterized protein</fullName>
    </submittedName>
</protein>
<sequence length="528" mass="59176">METNIFNKLNTNKRKNSESSYESWMSPNSKRSHSDESHKPFAKSAMLPPAKLHSSVLMPPPSKQPSSMPSSSMAIATMSLSTAEKLSLKMLLQVQQNQQSCVQQQEQDQQQEDPKQPSPETQTSFHELLVGQNGPLSTVSNFEMSAQQPEPHQPQSHEPQWHQSQPQPHRLQSYQPLSHQLRSQQLHSQQPQLHQMQMHQSHMHQQVQSHLHQPQSHQSHQPQLHQPQSHQPQSYQQQSKQKTHFTNPSSLSSSTFSDMAGSSGNQQGNVLGLTDTSGGALNFGPSASLLTALNSWQSLKSQLDTKLAPSQENIVDYGLTINNLMELGIPKSGCLPTEADEMQCDGNDPLREQMEHRCSMMSSLGSLSSTRSSNRSSYMDPPQDDRELQSWELSLNHREHSYAISQSFVSPAALEQEMQSRSLSFGDDHSASSFVPAPGVGHHYAERRTSQLFDGMGRQVDDMQSVNVDPSRDTRDFMSRISMSSQCSMTTCTTVRRARQRRRNAIVGPLMFGFGGLEDMEEESDFGF</sequence>
<feature type="compositionally biased region" description="Low complexity" evidence="1">
    <location>
        <begin position="147"/>
        <end position="240"/>
    </location>
</feature>
<reference evidence="3" key="1">
    <citation type="submission" date="2021-01" db="EMBL/GenBank/DDBJ databases">
        <authorList>
            <person name="Corre E."/>
            <person name="Pelletier E."/>
            <person name="Niang G."/>
            <person name="Scheremetjew M."/>
            <person name="Finn R."/>
            <person name="Kale V."/>
            <person name="Holt S."/>
            <person name="Cochrane G."/>
            <person name="Meng A."/>
            <person name="Brown T."/>
            <person name="Cohen L."/>
        </authorList>
    </citation>
    <scope>NUCLEOTIDE SEQUENCE</scope>
    <source>
        <strain evidence="3">308</strain>
    </source>
</reference>